<evidence type="ECO:0000313" key="3">
    <source>
        <dbReference type="Proteomes" id="UP000535890"/>
    </source>
</evidence>
<dbReference type="PANTHER" id="PTHR37418:SF1">
    <property type="entry name" value="3-KETO-5-AMINOHEXANOATE CLEAVAGE PROTEIN"/>
    <property type="match status" value="1"/>
</dbReference>
<feature type="compositionally biased region" description="Gly residues" evidence="1">
    <location>
        <begin position="272"/>
        <end position="281"/>
    </location>
</feature>
<name>A0A7Y9J8L4_9PSEU</name>
<dbReference type="AlphaFoldDB" id="A0A7Y9J8L4"/>
<sequence>MPGWTWGIGRTGENDVLQCCPNGARAGGDTPALPATAADLARDAAAVAALGVRSFHVHPRDDQGRESLEPAVVAETVGAIRRAAPALEIGVPLARWVEPNAFRRTEIAQEWARLPRHQRPDVIAVSVHERGWESVCEAVASVGLGIELGVWTTGDAVQLRLAGVPVNTVRIAVEVTVTDPDHAVAEAVRLLRALQPMPVPVPVLLHGEEDGAWPVLEYARRQGFDTRMGFEDTLYGPDGIWIATGNEELIRFALGQPVAPRTGPRRSPRRGLFGGGFGFGGPRAAHRG</sequence>
<dbReference type="InterPro" id="IPR013785">
    <property type="entry name" value="Aldolase_TIM"/>
</dbReference>
<evidence type="ECO:0000256" key="1">
    <source>
        <dbReference type="SAM" id="MobiDB-lite"/>
    </source>
</evidence>
<comment type="caution">
    <text evidence="2">The sequence shown here is derived from an EMBL/GenBank/DDBJ whole genome shotgun (WGS) entry which is preliminary data.</text>
</comment>
<dbReference type="Pfam" id="PF05853">
    <property type="entry name" value="BKACE"/>
    <property type="match status" value="1"/>
</dbReference>
<organism evidence="2 3">
    <name type="scientific">Actinomycetospora corticicola</name>
    <dbReference type="NCBI Taxonomy" id="663602"/>
    <lineage>
        <taxon>Bacteria</taxon>
        <taxon>Bacillati</taxon>
        <taxon>Actinomycetota</taxon>
        <taxon>Actinomycetes</taxon>
        <taxon>Pseudonocardiales</taxon>
        <taxon>Pseudonocardiaceae</taxon>
        <taxon>Actinomycetospora</taxon>
    </lineage>
</organism>
<accession>A0A7Y9J8L4</accession>
<gene>
    <name evidence="2" type="ORF">BJ983_005784</name>
</gene>
<proteinExistence type="predicted"/>
<dbReference type="InterPro" id="IPR008567">
    <property type="entry name" value="BKACE"/>
</dbReference>
<dbReference type="PANTHER" id="PTHR37418">
    <property type="entry name" value="3-KETO-5-AMINOHEXANOATE CLEAVAGE ENZYME-RELATED"/>
    <property type="match status" value="1"/>
</dbReference>
<dbReference type="Gene3D" id="3.20.20.70">
    <property type="entry name" value="Aldolase class I"/>
    <property type="match status" value="1"/>
</dbReference>
<feature type="region of interest" description="Disordered" evidence="1">
    <location>
        <begin position="260"/>
        <end position="288"/>
    </location>
</feature>
<reference evidence="2 3" key="1">
    <citation type="submission" date="2020-07" db="EMBL/GenBank/DDBJ databases">
        <title>Sequencing the genomes of 1000 actinobacteria strains.</title>
        <authorList>
            <person name="Klenk H.-P."/>
        </authorList>
    </citation>
    <scope>NUCLEOTIDE SEQUENCE [LARGE SCALE GENOMIC DNA]</scope>
    <source>
        <strain evidence="2 3">DSM 45772</strain>
    </source>
</reference>
<dbReference type="Proteomes" id="UP000535890">
    <property type="component" value="Unassembled WGS sequence"/>
</dbReference>
<evidence type="ECO:0000313" key="2">
    <source>
        <dbReference type="EMBL" id="NYD39682.1"/>
    </source>
</evidence>
<dbReference type="GO" id="GO:0043720">
    <property type="term" value="F:3-keto-5-aminohexanoate cleavage activity"/>
    <property type="evidence" value="ECO:0007669"/>
    <property type="project" value="InterPro"/>
</dbReference>
<keyword evidence="3" id="KW-1185">Reference proteome</keyword>
<protein>
    <submittedName>
        <fullName evidence="2">Uncharacterized protein (DUF849 family)</fullName>
    </submittedName>
</protein>
<dbReference type="EMBL" id="JACCBN010000001">
    <property type="protein sequence ID" value="NYD39682.1"/>
    <property type="molecule type" value="Genomic_DNA"/>
</dbReference>
<dbReference type="RefSeq" id="WP_343054404.1">
    <property type="nucleotide sequence ID" value="NZ_BAABHP010000032.1"/>
</dbReference>